<sequence>MPAIEFGLPPGKSHFGHTRDLSVRSCKKSPDRSEPPFIKILVTRGKAPHKK</sequence>
<protein>
    <submittedName>
        <fullName evidence="3">Uncharacterized protein</fullName>
    </submittedName>
</protein>
<accession>A0A450VPF3</accession>
<proteinExistence type="predicted"/>
<organism evidence="3">
    <name type="scientific">Candidatus Kentrum sp. FM</name>
    <dbReference type="NCBI Taxonomy" id="2126340"/>
    <lineage>
        <taxon>Bacteria</taxon>
        <taxon>Pseudomonadati</taxon>
        <taxon>Pseudomonadota</taxon>
        <taxon>Gammaproteobacteria</taxon>
        <taxon>Candidatus Kentrum</taxon>
    </lineage>
</organism>
<gene>
    <name evidence="2" type="ORF">BECKFM1743A_GA0114220_100245</name>
    <name evidence="3" type="ORF">BECKFM1743B_GA0114221_1002213</name>
</gene>
<evidence type="ECO:0000313" key="3">
    <source>
        <dbReference type="EMBL" id="VFK06657.1"/>
    </source>
</evidence>
<dbReference type="EMBL" id="CAADEZ010000024">
    <property type="protein sequence ID" value="VFJ45448.1"/>
    <property type="molecule type" value="Genomic_DNA"/>
</dbReference>
<evidence type="ECO:0000256" key="1">
    <source>
        <dbReference type="SAM" id="MobiDB-lite"/>
    </source>
</evidence>
<name>A0A450VPF3_9GAMM</name>
<evidence type="ECO:0000313" key="2">
    <source>
        <dbReference type="EMBL" id="VFJ45448.1"/>
    </source>
</evidence>
<reference evidence="3" key="1">
    <citation type="submission" date="2019-02" db="EMBL/GenBank/DDBJ databases">
        <authorList>
            <person name="Gruber-Vodicka R. H."/>
            <person name="Seah K. B. B."/>
        </authorList>
    </citation>
    <scope>NUCLEOTIDE SEQUENCE</scope>
    <source>
        <strain evidence="2">BECK_BZ163</strain>
        <strain evidence="3">BECK_BZ164</strain>
    </source>
</reference>
<dbReference type="AlphaFoldDB" id="A0A450VPF3"/>
<dbReference type="EMBL" id="CAADFL010000022">
    <property type="protein sequence ID" value="VFK06657.1"/>
    <property type="molecule type" value="Genomic_DNA"/>
</dbReference>
<feature type="region of interest" description="Disordered" evidence="1">
    <location>
        <begin position="1"/>
        <end position="34"/>
    </location>
</feature>
<feature type="compositionally biased region" description="Basic and acidic residues" evidence="1">
    <location>
        <begin position="17"/>
        <end position="34"/>
    </location>
</feature>